<protein>
    <submittedName>
        <fullName evidence="2">Uncharacterized protein</fullName>
    </submittedName>
</protein>
<evidence type="ECO:0000313" key="2">
    <source>
        <dbReference type="EMBL" id="OGC47829.1"/>
    </source>
</evidence>
<name>A0A1F4USD3_UNCKA</name>
<reference evidence="2 3" key="1">
    <citation type="journal article" date="2016" name="Nat. Commun.">
        <title>Thousands of microbial genomes shed light on interconnected biogeochemical processes in an aquifer system.</title>
        <authorList>
            <person name="Anantharaman K."/>
            <person name="Brown C.T."/>
            <person name="Hug L.A."/>
            <person name="Sharon I."/>
            <person name="Castelle C.J."/>
            <person name="Probst A.J."/>
            <person name="Thomas B.C."/>
            <person name="Singh A."/>
            <person name="Wilkins M.J."/>
            <person name="Karaoz U."/>
            <person name="Brodie E.L."/>
            <person name="Williams K.H."/>
            <person name="Hubbard S.S."/>
            <person name="Banfield J.F."/>
        </authorList>
    </citation>
    <scope>NUCLEOTIDE SEQUENCE [LARGE SCALE GENOMIC DNA]</scope>
</reference>
<evidence type="ECO:0000313" key="3">
    <source>
        <dbReference type="Proteomes" id="UP000176608"/>
    </source>
</evidence>
<dbReference type="EMBL" id="MEVA01000003">
    <property type="protein sequence ID" value="OGC47829.1"/>
    <property type="molecule type" value="Genomic_DNA"/>
</dbReference>
<feature type="transmembrane region" description="Helical" evidence="1">
    <location>
        <begin position="62"/>
        <end position="84"/>
    </location>
</feature>
<dbReference type="Proteomes" id="UP000176608">
    <property type="component" value="Unassembled WGS sequence"/>
</dbReference>
<feature type="transmembrane region" description="Helical" evidence="1">
    <location>
        <begin position="21"/>
        <end position="42"/>
    </location>
</feature>
<proteinExistence type="predicted"/>
<comment type="caution">
    <text evidence="2">The sequence shown here is derived from an EMBL/GenBank/DDBJ whole genome shotgun (WGS) entry which is preliminary data.</text>
</comment>
<organism evidence="2 3">
    <name type="scientific">candidate division WWE3 bacterium RIFCSPHIGHO2_01_FULL_42_13</name>
    <dbReference type="NCBI Taxonomy" id="1802617"/>
    <lineage>
        <taxon>Bacteria</taxon>
        <taxon>Katanobacteria</taxon>
    </lineage>
</organism>
<keyword evidence="1" id="KW-1133">Transmembrane helix</keyword>
<keyword evidence="1" id="KW-0812">Transmembrane</keyword>
<sequence length="94" mass="10947">MRFPKLHKKHEQFLAPTRSKLLLATALFVFTAVISPLIYRYLILNAHLTGLPLPFFFRGTNFATFFWIYLAVDLVFWYLMACVLTHLGKVIKKG</sequence>
<dbReference type="AlphaFoldDB" id="A0A1F4USD3"/>
<dbReference type="STRING" id="1802617.A2886_00405"/>
<gene>
    <name evidence="2" type="ORF">A2886_00405</name>
</gene>
<keyword evidence="1" id="KW-0472">Membrane</keyword>
<evidence type="ECO:0000256" key="1">
    <source>
        <dbReference type="SAM" id="Phobius"/>
    </source>
</evidence>
<accession>A0A1F4USD3</accession>